<dbReference type="EMBL" id="JAYKXP010000018">
    <property type="protein sequence ID" value="KAK7047951.1"/>
    <property type="molecule type" value="Genomic_DNA"/>
</dbReference>
<protein>
    <submittedName>
        <fullName evidence="2">Uncharacterized protein</fullName>
    </submittedName>
</protein>
<keyword evidence="3" id="KW-1185">Reference proteome</keyword>
<dbReference type="AlphaFoldDB" id="A0AAW0D558"/>
<feature type="region of interest" description="Disordered" evidence="1">
    <location>
        <begin position="31"/>
        <end position="97"/>
    </location>
</feature>
<comment type="caution">
    <text evidence="2">The sequence shown here is derived from an EMBL/GenBank/DDBJ whole genome shotgun (WGS) entry which is preliminary data.</text>
</comment>
<evidence type="ECO:0000256" key="1">
    <source>
        <dbReference type="SAM" id="MobiDB-lite"/>
    </source>
</evidence>
<sequence length="248" mass="26897">MIPSTEDDNDSSCVTGKLSCHSSTACLTPLPCAQPRAHGSQSPSPSRQPEDDLEPPPCAQPRPSLNQHIDAETGVNEIRTPPCAQPRPSSKHHDDGNDDEEIRLLRHLWRDGSCEDIEIVKMNLLPRPAVILPNNSMKHKRKLERTVAAIDAAALASKLYSLDTADPGVKTPRTIRCASFKRRKTVHKKSDDNQVFGNASSTSTLVQHVPVTVASSSACVIPVTLSIQEDVDDGASPPQLPPSPEEIF</sequence>
<gene>
    <name evidence="2" type="ORF">VNI00_006279</name>
</gene>
<organism evidence="2 3">
    <name type="scientific">Paramarasmius palmivorus</name>
    <dbReference type="NCBI Taxonomy" id="297713"/>
    <lineage>
        <taxon>Eukaryota</taxon>
        <taxon>Fungi</taxon>
        <taxon>Dikarya</taxon>
        <taxon>Basidiomycota</taxon>
        <taxon>Agaricomycotina</taxon>
        <taxon>Agaricomycetes</taxon>
        <taxon>Agaricomycetidae</taxon>
        <taxon>Agaricales</taxon>
        <taxon>Marasmiineae</taxon>
        <taxon>Marasmiaceae</taxon>
        <taxon>Paramarasmius</taxon>
    </lineage>
</organism>
<evidence type="ECO:0000313" key="2">
    <source>
        <dbReference type="EMBL" id="KAK7047951.1"/>
    </source>
</evidence>
<dbReference type="Proteomes" id="UP001383192">
    <property type="component" value="Unassembled WGS sequence"/>
</dbReference>
<reference evidence="2 3" key="1">
    <citation type="submission" date="2024-01" db="EMBL/GenBank/DDBJ databases">
        <title>A draft genome for a cacao thread blight-causing isolate of Paramarasmius palmivorus.</title>
        <authorList>
            <person name="Baruah I.K."/>
            <person name="Bukari Y."/>
            <person name="Amoako-Attah I."/>
            <person name="Meinhardt L.W."/>
            <person name="Bailey B.A."/>
            <person name="Cohen S.P."/>
        </authorList>
    </citation>
    <scope>NUCLEOTIDE SEQUENCE [LARGE SCALE GENOMIC DNA]</scope>
    <source>
        <strain evidence="2 3">GH-12</strain>
    </source>
</reference>
<name>A0AAW0D558_9AGAR</name>
<proteinExistence type="predicted"/>
<evidence type="ECO:0000313" key="3">
    <source>
        <dbReference type="Proteomes" id="UP001383192"/>
    </source>
</evidence>
<accession>A0AAW0D558</accession>